<reference evidence="2" key="1">
    <citation type="journal article" date="2020" name="Stud. Mycol.">
        <title>101 Dothideomycetes genomes: a test case for predicting lifestyles and emergence of pathogens.</title>
        <authorList>
            <person name="Haridas S."/>
            <person name="Albert R."/>
            <person name="Binder M."/>
            <person name="Bloem J."/>
            <person name="Labutti K."/>
            <person name="Salamov A."/>
            <person name="Andreopoulos B."/>
            <person name="Baker S."/>
            <person name="Barry K."/>
            <person name="Bills G."/>
            <person name="Bluhm B."/>
            <person name="Cannon C."/>
            <person name="Castanera R."/>
            <person name="Culley D."/>
            <person name="Daum C."/>
            <person name="Ezra D."/>
            <person name="Gonzalez J."/>
            <person name="Henrissat B."/>
            <person name="Kuo A."/>
            <person name="Liang C."/>
            <person name="Lipzen A."/>
            <person name="Lutzoni F."/>
            <person name="Magnuson J."/>
            <person name="Mondo S."/>
            <person name="Nolan M."/>
            <person name="Ohm R."/>
            <person name="Pangilinan J."/>
            <person name="Park H.-J."/>
            <person name="Ramirez L."/>
            <person name="Alfaro M."/>
            <person name="Sun H."/>
            <person name="Tritt A."/>
            <person name="Yoshinaga Y."/>
            <person name="Zwiers L.-H."/>
            <person name="Turgeon B."/>
            <person name="Goodwin S."/>
            <person name="Spatafora J."/>
            <person name="Crous P."/>
            <person name="Grigoriev I."/>
        </authorList>
    </citation>
    <scope>NUCLEOTIDE SEQUENCE</scope>
    <source>
        <strain evidence="2">CBS 122681</strain>
    </source>
</reference>
<accession>A0A6A6SPQ7</accession>
<dbReference type="EMBL" id="MU004485">
    <property type="protein sequence ID" value="KAF2649610.1"/>
    <property type="molecule type" value="Genomic_DNA"/>
</dbReference>
<name>A0A6A6SPQ7_9PLEO</name>
<feature type="region of interest" description="Disordered" evidence="1">
    <location>
        <begin position="191"/>
        <end position="229"/>
    </location>
</feature>
<evidence type="ECO:0000313" key="2">
    <source>
        <dbReference type="EMBL" id="KAF2649610.1"/>
    </source>
</evidence>
<evidence type="ECO:0000313" key="3">
    <source>
        <dbReference type="Proteomes" id="UP000799324"/>
    </source>
</evidence>
<gene>
    <name evidence="2" type="ORF">K491DRAFT_683693</name>
</gene>
<proteinExistence type="predicted"/>
<dbReference type="AlphaFoldDB" id="A0A6A6SPQ7"/>
<protein>
    <submittedName>
        <fullName evidence="2">Uncharacterized protein</fullName>
    </submittedName>
</protein>
<keyword evidence="3" id="KW-1185">Reference proteome</keyword>
<dbReference type="Proteomes" id="UP000799324">
    <property type="component" value="Unassembled WGS sequence"/>
</dbReference>
<sequence>MPREDSSLTPPWLLDLPLRTLLPPLSICNPNPISTSTSSSNFDIDVRMNDMDHIERNMKVQGNIDDTAELLGKLTLANAIIKEVKEAYALSTGELRERLRAAMKDNAILRAEVERGALLQPEENDATAAKDPEIARMEAQIVEMDAKIADFKKKMQEKDLQMSDMSAQLADKDIQLAEKDTQLEDKDTRIVHLQKDNSRQKGRDLAAQRRHQEKMARIQSGKFANAEGA</sequence>
<organism evidence="2 3">
    <name type="scientific">Lophiostoma macrostomum CBS 122681</name>
    <dbReference type="NCBI Taxonomy" id="1314788"/>
    <lineage>
        <taxon>Eukaryota</taxon>
        <taxon>Fungi</taxon>
        <taxon>Dikarya</taxon>
        <taxon>Ascomycota</taxon>
        <taxon>Pezizomycotina</taxon>
        <taxon>Dothideomycetes</taxon>
        <taxon>Pleosporomycetidae</taxon>
        <taxon>Pleosporales</taxon>
        <taxon>Lophiostomataceae</taxon>
        <taxon>Lophiostoma</taxon>
    </lineage>
</organism>
<feature type="compositionally biased region" description="Basic and acidic residues" evidence="1">
    <location>
        <begin position="191"/>
        <end position="207"/>
    </location>
</feature>
<evidence type="ECO:0000256" key="1">
    <source>
        <dbReference type="SAM" id="MobiDB-lite"/>
    </source>
</evidence>